<evidence type="ECO:0000313" key="3">
    <source>
        <dbReference type="EMBL" id="ODH12817.1"/>
    </source>
</evidence>
<dbReference type="InterPro" id="IPR000408">
    <property type="entry name" value="Reg_chr_condens"/>
</dbReference>
<evidence type="ECO:0000313" key="4">
    <source>
        <dbReference type="Proteomes" id="UP000242814"/>
    </source>
</evidence>
<feature type="region of interest" description="Disordered" evidence="2">
    <location>
        <begin position="40"/>
        <end position="59"/>
    </location>
</feature>
<sequence>MMCLDKLLKPQNLTDGKRLASQPFIAPKCAAQRPIFSSPRCRPYSTTEPPKPPKRSLLPPGSGPYVAVAGVTAALSLGYFYTGDRRGNQDETSRFFRPKVILQEAKPDKNLSTEATRESLSPQHVQVKRSWECPGLYAWGSNAGSVANPDSNEYVIKAPRRISYFDGMVLRDVKLDQNFGAAISENGDLIQWGKGYSRTDYKPTKTLKGKDLVSLCISADRIIALSSNGNVYSLPVSKSEQENGRKPYESSWIPFWRTQAELSYRPLQPQLGLGERVIAISGGLEHALLLTNSGRVFSAAVGSEHFPSRGQLGIPGLTWNNRPKGPYDLCHEVCKLRGIYITNIAAGDWHSLALDKAGRVFVFGDNVSGQLGLDTNILTPFNDTPEILPLEHLYPASAYQIKATGIAAGGTNSFFIVSAKRILSSLEIPTAVTDLGRVTTDVWSCGKGLYGVLGNGKWTHVQNKPSKVKALSGLSEYSDTAQKIVPIGIRHISVGATHAAAVLGNFTNVSGSTNGSQTDTYWGADAFWWGGNEFYQLGTGKRNNIASPTHISPPADVDLRDNQRDENRFQITPRRTVKLDGRKVTLEQRIECGRNVTAVYSGV</sequence>
<dbReference type="EMBL" id="LZYO01000730">
    <property type="protein sequence ID" value="ODH12817.1"/>
    <property type="molecule type" value="Genomic_DNA"/>
</dbReference>
<dbReference type="Pfam" id="PF00415">
    <property type="entry name" value="RCC1"/>
    <property type="match status" value="1"/>
</dbReference>
<dbReference type="VEuPathDB" id="FungiDB:PABG_11558"/>
<protein>
    <recommendedName>
        <fullName evidence="5">Mitochondrial protein Fmp25</fullName>
    </recommendedName>
</protein>
<dbReference type="InterPro" id="IPR009091">
    <property type="entry name" value="RCC1/BLIP-II"/>
</dbReference>
<dbReference type="InterPro" id="IPR053245">
    <property type="entry name" value="MitoProcess-Associated"/>
</dbReference>
<gene>
    <name evidence="3" type="ORF">ACO22_07886</name>
</gene>
<reference evidence="3 4" key="1">
    <citation type="submission" date="2016-06" db="EMBL/GenBank/DDBJ databases">
        <authorList>
            <person name="Kjaerup R.B."/>
            <person name="Dalgaard T.S."/>
            <person name="Juul-Madsen H.R."/>
        </authorList>
    </citation>
    <scope>NUCLEOTIDE SEQUENCE [LARGE SCALE GENOMIC DNA]</scope>
    <source>
        <strain evidence="3 4">Pb300</strain>
    </source>
</reference>
<proteinExistence type="predicted"/>
<dbReference type="FunFam" id="2.130.10.30:FF:000027">
    <property type="entry name" value="Protein FMP25, mitochondrial"/>
    <property type="match status" value="1"/>
</dbReference>
<evidence type="ECO:0000256" key="1">
    <source>
        <dbReference type="PROSITE-ProRule" id="PRU00235"/>
    </source>
</evidence>
<dbReference type="AlphaFoldDB" id="A0A1D2J3U5"/>
<dbReference type="Gene3D" id="2.130.10.30">
    <property type="entry name" value="Regulator of chromosome condensation 1/beta-lactamase-inhibitor protein II"/>
    <property type="match status" value="1"/>
</dbReference>
<feature type="repeat" description="RCC1" evidence="1">
    <location>
        <begin position="294"/>
        <end position="357"/>
    </location>
</feature>
<dbReference type="PROSITE" id="PS00626">
    <property type="entry name" value="RCC1_2"/>
    <property type="match status" value="2"/>
</dbReference>
<dbReference type="Pfam" id="PF13540">
    <property type="entry name" value="RCC1_2"/>
    <property type="match status" value="1"/>
</dbReference>
<accession>A0A1D2J3U5</accession>
<dbReference type="Proteomes" id="UP000242814">
    <property type="component" value="Unassembled WGS sequence"/>
</dbReference>
<feature type="repeat" description="RCC1" evidence="1">
    <location>
        <begin position="358"/>
        <end position="419"/>
    </location>
</feature>
<dbReference type="GO" id="GO:0005743">
    <property type="term" value="C:mitochondrial inner membrane"/>
    <property type="evidence" value="ECO:0007669"/>
    <property type="project" value="TreeGrafter"/>
</dbReference>
<dbReference type="VEuPathDB" id="FungiDB:PADG_00968"/>
<dbReference type="PROSITE" id="PS50012">
    <property type="entry name" value="RCC1_3"/>
    <property type="match status" value="2"/>
</dbReference>
<dbReference type="PANTHER" id="PTHR47563:SF1">
    <property type="entry name" value="PROTEIN FMP25, MITOCHONDRIAL"/>
    <property type="match status" value="1"/>
</dbReference>
<name>A0A1D2J3U5_PARBR</name>
<evidence type="ECO:0008006" key="5">
    <source>
        <dbReference type="Google" id="ProtNLM"/>
    </source>
</evidence>
<dbReference type="GO" id="GO:0034551">
    <property type="term" value="P:mitochondrial respiratory chain complex III assembly"/>
    <property type="evidence" value="ECO:0007669"/>
    <property type="project" value="TreeGrafter"/>
</dbReference>
<dbReference type="PANTHER" id="PTHR47563">
    <property type="entry name" value="PROTEIN FMP25, MITOCHONDRIAL"/>
    <property type="match status" value="1"/>
</dbReference>
<organism evidence="3 4">
    <name type="scientific">Paracoccidioides brasiliensis</name>
    <dbReference type="NCBI Taxonomy" id="121759"/>
    <lineage>
        <taxon>Eukaryota</taxon>
        <taxon>Fungi</taxon>
        <taxon>Dikarya</taxon>
        <taxon>Ascomycota</taxon>
        <taxon>Pezizomycotina</taxon>
        <taxon>Eurotiomycetes</taxon>
        <taxon>Eurotiomycetidae</taxon>
        <taxon>Onygenales</taxon>
        <taxon>Ajellomycetaceae</taxon>
        <taxon>Paracoccidioides</taxon>
    </lineage>
</organism>
<comment type="caution">
    <text evidence="3">The sequence shown here is derived from an EMBL/GenBank/DDBJ whole genome shotgun (WGS) entry which is preliminary data.</text>
</comment>
<evidence type="ECO:0000256" key="2">
    <source>
        <dbReference type="SAM" id="MobiDB-lite"/>
    </source>
</evidence>
<dbReference type="SUPFAM" id="SSF50985">
    <property type="entry name" value="RCC1/BLIP-II"/>
    <property type="match status" value="1"/>
</dbReference>